<name>A0ABV9KR94_9BACT</name>
<keyword evidence="2" id="KW-1185">Reference proteome</keyword>
<gene>
    <name evidence="1" type="ORF">ACFO6W_00060</name>
</gene>
<organism evidence="1 2">
    <name type="scientific">Dysgonomonas termitidis</name>
    <dbReference type="NCBI Taxonomy" id="1516126"/>
    <lineage>
        <taxon>Bacteria</taxon>
        <taxon>Pseudomonadati</taxon>
        <taxon>Bacteroidota</taxon>
        <taxon>Bacteroidia</taxon>
        <taxon>Bacteroidales</taxon>
        <taxon>Dysgonomonadaceae</taxon>
        <taxon>Dysgonomonas</taxon>
    </lineage>
</organism>
<dbReference type="EMBL" id="JBHSGN010000002">
    <property type="protein sequence ID" value="MFC4672076.1"/>
    <property type="molecule type" value="Genomic_DNA"/>
</dbReference>
<evidence type="ECO:0008006" key="3">
    <source>
        <dbReference type="Google" id="ProtNLM"/>
    </source>
</evidence>
<accession>A0ABV9KR94</accession>
<sequence>MHIRLKDTGAVLDMKPNTKLSVTLNNPMLKEQASMSLPLTLPRTPTNVRSLGDVDITSLYKYKRTRDALVEAGVWQKQGLLRIGSGSREIEGAVYLDESPMYARMKETEMSQAFDITRPASDFHVSGTFTSDLDMMIKYMELVMVGNIEDDFYLFPVATDHFDQDITNSEGTTNYTFYQVLNEQYSALYPVAGDMDTDMNGKPYFKLCGRIPRKYYEGSKFIDAPKGYAISPFLKQSYVLRRIFAYFGYELRESIFDTDPEMKKIAVLNNTADSIVHSQLKYSQLVPSVKISDYLQSARTDYGCEFFISPDYKYVDVKFWNDILDNKDYIPLDDKISDIPEINLSDSKMIKLTNNRSIEYSDVSFDTLEKFEANKGPLINTPYPPVSGPEGYYFMQEVGQIWQKSVNEAGQTEWKYDSQYLFDEYKDKEDSVNDDYDTRDSKREHIAFLTVFVRYFRIDTMLHIGTNYYMLYIGKRRHMNTTLKALNGAGTDDDKVVESNKDTMKCPIMTAFYRGRSSNYEAQYAYKCVYGNIHGYSMADEGLPYPGGFDLIFGGTNGLYQKFWTKYAAVIRDSFNEVKLPLRLGIQDVMNFRFDNIYMFDNQPLLPEKLAFSIDRDDKVMVSEAVFRTIKLYLDS</sequence>
<evidence type="ECO:0000313" key="1">
    <source>
        <dbReference type="EMBL" id="MFC4672076.1"/>
    </source>
</evidence>
<dbReference type="Proteomes" id="UP001596023">
    <property type="component" value="Unassembled WGS sequence"/>
</dbReference>
<evidence type="ECO:0000313" key="2">
    <source>
        <dbReference type="Proteomes" id="UP001596023"/>
    </source>
</evidence>
<proteinExistence type="predicted"/>
<comment type="caution">
    <text evidence="1">The sequence shown here is derived from an EMBL/GenBank/DDBJ whole genome shotgun (WGS) entry which is preliminary data.</text>
</comment>
<reference evidence="2" key="1">
    <citation type="journal article" date="2019" name="Int. J. Syst. Evol. Microbiol.">
        <title>The Global Catalogue of Microorganisms (GCM) 10K type strain sequencing project: providing services to taxonomists for standard genome sequencing and annotation.</title>
        <authorList>
            <consortium name="The Broad Institute Genomics Platform"/>
            <consortium name="The Broad Institute Genome Sequencing Center for Infectious Disease"/>
            <person name="Wu L."/>
            <person name="Ma J."/>
        </authorList>
    </citation>
    <scope>NUCLEOTIDE SEQUENCE [LARGE SCALE GENOMIC DNA]</scope>
    <source>
        <strain evidence="2">CCUG 66188</strain>
    </source>
</reference>
<dbReference type="RefSeq" id="WP_379993260.1">
    <property type="nucleotide sequence ID" value="NZ_JBHSGN010000002.1"/>
</dbReference>
<protein>
    <recommendedName>
        <fullName evidence="3">Major capsid protein</fullName>
    </recommendedName>
</protein>